<dbReference type="AlphaFoldDB" id="D3AGA3"/>
<proteinExistence type="predicted"/>
<accession>D3AGA3</accession>
<evidence type="ECO:0000313" key="1">
    <source>
        <dbReference type="EMBL" id="EFC99150.1"/>
    </source>
</evidence>
<dbReference type="EMBL" id="ACIO01000209">
    <property type="protein sequence ID" value="EFC99150.1"/>
    <property type="molecule type" value="Genomic_DNA"/>
</dbReference>
<comment type="caution">
    <text evidence="1">The sequence shown here is derived from an EMBL/GenBank/DDBJ whole genome shotgun (WGS) entry which is preliminary data.</text>
</comment>
<evidence type="ECO:0000313" key="2">
    <source>
        <dbReference type="Proteomes" id="UP000004968"/>
    </source>
</evidence>
<gene>
    <name evidence="1" type="ORF">CLOSTHATH_02639</name>
</gene>
<name>D3AGA3_9FIRM</name>
<dbReference type="HOGENOM" id="CLU_3217238_0_0_9"/>
<organism evidence="1 2">
    <name type="scientific">Hungatella hathewayi DSM 13479</name>
    <dbReference type="NCBI Taxonomy" id="566550"/>
    <lineage>
        <taxon>Bacteria</taxon>
        <taxon>Bacillati</taxon>
        <taxon>Bacillota</taxon>
        <taxon>Clostridia</taxon>
        <taxon>Lachnospirales</taxon>
        <taxon>Lachnospiraceae</taxon>
        <taxon>Hungatella</taxon>
    </lineage>
</organism>
<sequence length="44" mass="5047">MPATDTKRSGVEVHCKVKAEFTNYKILKGRQLSHWRLPSCDEGE</sequence>
<protein>
    <submittedName>
        <fullName evidence="1">Uncharacterized protein</fullName>
    </submittedName>
</protein>
<dbReference type="Proteomes" id="UP000004968">
    <property type="component" value="Unassembled WGS sequence"/>
</dbReference>
<reference evidence="1 2" key="1">
    <citation type="submission" date="2010-01" db="EMBL/GenBank/DDBJ databases">
        <authorList>
            <person name="Weinstock G."/>
            <person name="Sodergren E."/>
            <person name="Clifton S."/>
            <person name="Fulton L."/>
            <person name="Fulton B."/>
            <person name="Courtney L."/>
            <person name="Fronick C."/>
            <person name="Harrison M."/>
            <person name="Strong C."/>
            <person name="Farmer C."/>
            <person name="Delahaunty K."/>
            <person name="Markovic C."/>
            <person name="Hall O."/>
            <person name="Minx P."/>
            <person name="Tomlinson C."/>
            <person name="Mitreva M."/>
            <person name="Nelson J."/>
            <person name="Hou S."/>
            <person name="Wollam A."/>
            <person name="Pepin K.H."/>
            <person name="Johnson M."/>
            <person name="Bhonagiri V."/>
            <person name="Nash W.E."/>
            <person name="Warren W."/>
            <person name="Chinwalla A."/>
            <person name="Mardis E.R."/>
            <person name="Wilson R.K."/>
        </authorList>
    </citation>
    <scope>NUCLEOTIDE SEQUENCE [LARGE SCALE GENOMIC DNA]</scope>
    <source>
        <strain evidence="1 2">DSM 13479</strain>
    </source>
</reference>